<dbReference type="InterPro" id="IPR036397">
    <property type="entry name" value="RNaseH_sf"/>
</dbReference>
<proteinExistence type="predicted"/>
<dbReference type="Proteomes" id="UP000225706">
    <property type="component" value="Unassembled WGS sequence"/>
</dbReference>
<evidence type="ECO:0000256" key="7">
    <source>
        <dbReference type="ARBA" id="ARBA00022918"/>
    </source>
</evidence>
<feature type="domain" description="Integrase catalytic" evidence="10">
    <location>
        <begin position="179"/>
        <end position="349"/>
    </location>
</feature>
<evidence type="ECO:0000256" key="8">
    <source>
        <dbReference type="ARBA" id="ARBA00022932"/>
    </source>
</evidence>
<dbReference type="SUPFAM" id="SSF53098">
    <property type="entry name" value="Ribonuclease H-like"/>
    <property type="match status" value="1"/>
</dbReference>
<dbReference type="GO" id="GO:0016787">
    <property type="term" value="F:hydrolase activity"/>
    <property type="evidence" value="ECO:0007669"/>
    <property type="project" value="UniProtKB-KW"/>
</dbReference>
<dbReference type="Gene3D" id="3.30.420.10">
    <property type="entry name" value="Ribonuclease H-like superfamily/Ribonuclease H"/>
    <property type="match status" value="1"/>
</dbReference>
<keyword evidence="2" id="KW-0479">Metal-binding</keyword>
<sequence length="349" mass="40178">MRMRRVMYGVSVQFNLENVRIDGINLNRMLHPIKGISLIAVHADDKTVFGYVCSQPCPTGYKLKAFTSHHAKDIIKILNKAVAVANNSRKKAGSSEERPDNFSQETNGTYIKAIVNNYYRPRDKPQSFTCREATCTKEASYHLDQRPTKEKEQEGNVHRVARGLKEKYSLICGTCIKRLTSIPRGLLLDTEIDLMDFRNCPCDCTEKHTWAMNITDHHTKYVYVTPLSAKPANEVLSGFKRYCYTYGFSKIILTYNGKEFANKKMETFYEENSIKVAHHSPRTPTTQGWVERSNRSWKEDTRALIMSTPSSSVTRNISYHRAIKMTPYEGVYGIKSHRECENHEEQPRK</sequence>
<dbReference type="InterPro" id="IPR001584">
    <property type="entry name" value="Integrase_cat-core"/>
</dbReference>
<evidence type="ECO:0000259" key="10">
    <source>
        <dbReference type="PROSITE" id="PS50994"/>
    </source>
</evidence>
<evidence type="ECO:0000256" key="6">
    <source>
        <dbReference type="ARBA" id="ARBA00022908"/>
    </source>
</evidence>
<dbReference type="CDD" id="cd00934">
    <property type="entry name" value="PTB"/>
    <property type="match status" value="1"/>
</dbReference>
<dbReference type="GO" id="GO:0015074">
    <property type="term" value="P:DNA integration"/>
    <property type="evidence" value="ECO:0007669"/>
    <property type="project" value="UniProtKB-KW"/>
</dbReference>
<keyword evidence="7" id="KW-0695">RNA-directed DNA polymerase</keyword>
<keyword evidence="4" id="KW-0378">Hydrolase</keyword>
<evidence type="ECO:0000256" key="1">
    <source>
        <dbReference type="ARBA" id="ARBA00022722"/>
    </source>
</evidence>
<dbReference type="GO" id="GO:0003676">
    <property type="term" value="F:nucleic acid binding"/>
    <property type="evidence" value="ECO:0007669"/>
    <property type="project" value="InterPro"/>
</dbReference>
<gene>
    <name evidence="11" type="ORF">AWC38_SpisGene17802</name>
</gene>
<protein>
    <recommendedName>
        <fullName evidence="10">Integrase catalytic domain-containing protein</fullName>
    </recommendedName>
</protein>
<evidence type="ECO:0000313" key="12">
    <source>
        <dbReference type="Proteomes" id="UP000225706"/>
    </source>
</evidence>
<dbReference type="InterPro" id="IPR012337">
    <property type="entry name" value="RNaseH-like_sf"/>
</dbReference>
<dbReference type="PANTHER" id="PTHR42648:SF11">
    <property type="entry name" value="TRANSPOSON TY4-P GAG-POL POLYPROTEIN"/>
    <property type="match status" value="1"/>
</dbReference>
<dbReference type="GO" id="GO:0004519">
    <property type="term" value="F:endonuclease activity"/>
    <property type="evidence" value="ECO:0007669"/>
    <property type="project" value="UniProtKB-KW"/>
</dbReference>
<evidence type="ECO:0000256" key="2">
    <source>
        <dbReference type="ARBA" id="ARBA00022723"/>
    </source>
</evidence>
<reference evidence="12" key="1">
    <citation type="journal article" date="2017" name="bioRxiv">
        <title>Comparative analysis of the genomes of Stylophora pistillata and Acropora digitifera provides evidence for extensive differences between species of corals.</title>
        <authorList>
            <person name="Voolstra C.R."/>
            <person name="Li Y."/>
            <person name="Liew Y.J."/>
            <person name="Baumgarten S."/>
            <person name="Zoccola D."/>
            <person name="Flot J.-F."/>
            <person name="Tambutte S."/>
            <person name="Allemand D."/>
            <person name="Aranda M."/>
        </authorList>
    </citation>
    <scope>NUCLEOTIDE SEQUENCE [LARGE SCALE GENOMIC DNA]</scope>
</reference>
<dbReference type="SUPFAM" id="SSF50729">
    <property type="entry name" value="PH domain-like"/>
    <property type="match status" value="1"/>
</dbReference>
<dbReference type="GO" id="GO:0006310">
    <property type="term" value="P:DNA recombination"/>
    <property type="evidence" value="ECO:0007669"/>
    <property type="project" value="UniProtKB-KW"/>
</dbReference>
<dbReference type="OrthoDB" id="5961232at2759"/>
<dbReference type="GO" id="GO:0003887">
    <property type="term" value="F:DNA-directed DNA polymerase activity"/>
    <property type="evidence" value="ECO:0007669"/>
    <property type="project" value="UniProtKB-KW"/>
</dbReference>
<keyword evidence="1" id="KW-0540">Nuclease</keyword>
<evidence type="ECO:0000256" key="4">
    <source>
        <dbReference type="ARBA" id="ARBA00022801"/>
    </source>
</evidence>
<keyword evidence="8" id="KW-0548">Nucleotidyltransferase</keyword>
<keyword evidence="8" id="KW-0808">Transferase</keyword>
<name>A0A2B4RJR2_STYPI</name>
<accession>A0A2B4RJR2</accession>
<dbReference type="InterPro" id="IPR039537">
    <property type="entry name" value="Retrotran_Ty1/copia-like"/>
</dbReference>
<dbReference type="EMBL" id="LSMT01000445">
    <property type="protein sequence ID" value="PFX17861.1"/>
    <property type="molecule type" value="Genomic_DNA"/>
</dbReference>
<dbReference type="PANTHER" id="PTHR42648">
    <property type="entry name" value="TRANSPOSASE, PUTATIVE-RELATED"/>
    <property type="match status" value="1"/>
</dbReference>
<evidence type="ECO:0000313" key="11">
    <source>
        <dbReference type="EMBL" id="PFX17861.1"/>
    </source>
</evidence>
<evidence type="ECO:0000256" key="9">
    <source>
        <dbReference type="ARBA" id="ARBA00023172"/>
    </source>
</evidence>
<evidence type="ECO:0000256" key="3">
    <source>
        <dbReference type="ARBA" id="ARBA00022759"/>
    </source>
</evidence>
<keyword evidence="8" id="KW-0239">DNA-directed DNA polymerase</keyword>
<comment type="caution">
    <text evidence="11">The sequence shown here is derived from an EMBL/GenBank/DDBJ whole genome shotgun (WGS) entry which is preliminary data.</text>
</comment>
<keyword evidence="9" id="KW-0233">DNA recombination</keyword>
<evidence type="ECO:0000256" key="5">
    <source>
        <dbReference type="ARBA" id="ARBA00022842"/>
    </source>
</evidence>
<keyword evidence="5" id="KW-0460">Magnesium</keyword>
<dbReference type="GO" id="GO:0003964">
    <property type="term" value="F:RNA-directed DNA polymerase activity"/>
    <property type="evidence" value="ECO:0007669"/>
    <property type="project" value="UniProtKB-KW"/>
</dbReference>
<keyword evidence="3" id="KW-0255">Endonuclease</keyword>
<dbReference type="GO" id="GO:0046872">
    <property type="term" value="F:metal ion binding"/>
    <property type="evidence" value="ECO:0007669"/>
    <property type="project" value="UniProtKB-KW"/>
</dbReference>
<dbReference type="AlphaFoldDB" id="A0A2B4RJR2"/>
<dbReference type="PROSITE" id="PS50994">
    <property type="entry name" value="INTEGRASE"/>
    <property type="match status" value="1"/>
</dbReference>
<dbReference type="Gene3D" id="2.30.29.30">
    <property type="entry name" value="Pleckstrin-homology domain (PH domain)/Phosphotyrosine-binding domain (PTB)"/>
    <property type="match status" value="1"/>
</dbReference>
<dbReference type="InterPro" id="IPR011993">
    <property type="entry name" value="PH-like_dom_sf"/>
</dbReference>
<keyword evidence="6" id="KW-0229">DNA integration</keyword>
<keyword evidence="12" id="KW-1185">Reference proteome</keyword>
<organism evidence="11 12">
    <name type="scientific">Stylophora pistillata</name>
    <name type="common">Smooth cauliflower coral</name>
    <dbReference type="NCBI Taxonomy" id="50429"/>
    <lineage>
        <taxon>Eukaryota</taxon>
        <taxon>Metazoa</taxon>
        <taxon>Cnidaria</taxon>
        <taxon>Anthozoa</taxon>
        <taxon>Hexacorallia</taxon>
        <taxon>Scleractinia</taxon>
        <taxon>Astrocoeniina</taxon>
        <taxon>Pocilloporidae</taxon>
        <taxon>Stylophora</taxon>
    </lineage>
</organism>